<comment type="caution">
    <text evidence="3">The sequence shown here is derived from an EMBL/GenBank/DDBJ whole genome shotgun (WGS) entry which is preliminary data.</text>
</comment>
<sequence length="226" mass="24697">MHTEGHDAGRPEGTTPHPPHTRDSEHPGYEVQDVNAGGIATFLAGLFGTVLIFFVFCFFMGKAINTMMVTHDEKVNKWQADLSQPGATPRGNKREDLTSAAEMQQRQLQSMTQAFPTPRLETDDGNQDVADLHAREDLLLDHYSSSTDLPQGAVRIPIDRAMQLVVQRGLGAAPAAQTPQALMAGESAPAIQAPLTDGFARTGYELETIQARNEKNDFNRAEAKKD</sequence>
<feature type="compositionally biased region" description="Basic and acidic residues" evidence="1">
    <location>
        <begin position="1"/>
        <end position="10"/>
    </location>
</feature>
<dbReference type="EMBL" id="JACHIO010000006">
    <property type="protein sequence ID" value="MBB5063568.1"/>
    <property type="molecule type" value="Genomic_DNA"/>
</dbReference>
<evidence type="ECO:0000256" key="2">
    <source>
        <dbReference type="SAM" id="Phobius"/>
    </source>
</evidence>
<feature type="region of interest" description="Disordered" evidence="1">
    <location>
        <begin position="80"/>
        <end position="101"/>
    </location>
</feature>
<feature type="transmembrane region" description="Helical" evidence="2">
    <location>
        <begin position="39"/>
        <end position="59"/>
    </location>
</feature>
<dbReference type="RefSeq" id="WP_184254806.1">
    <property type="nucleotide sequence ID" value="NZ_JACHIO010000006.1"/>
</dbReference>
<keyword evidence="2" id="KW-0472">Membrane</keyword>
<evidence type="ECO:0000313" key="4">
    <source>
        <dbReference type="Proteomes" id="UP000584867"/>
    </source>
</evidence>
<gene>
    <name evidence="3" type="ORF">HDF15_001910</name>
</gene>
<dbReference type="Proteomes" id="UP000584867">
    <property type="component" value="Unassembled WGS sequence"/>
</dbReference>
<dbReference type="AlphaFoldDB" id="A0A7W7ZPS6"/>
<reference evidence="3 4" key="1">
    <citation type="submission" date="2020-08" db="EMBL/GenBank/DDBJ databases">
        <title>Genomic Encyclopedia of Type Strains, Phase IV (KMG-V): Genome sequencing to study the core and pangenomes of soil and plant-associated prokaryotes.</title>
        <authorList>
            <person name="Whitman W."/>
        </authorList>
    </citation>
    <scope>NUCLEOTIDE SEQUENCE [LARGE SCALE GENOMIC DNA]</scope>
    <source>
        <strain evidence="3 4">X5P3</strain>
    </source>
</reference>
<protein>
    <submittedName>
        <fullName evidence="3">Uncharacterized protein</fullName>
    </submittedName>
</protein>
<proteinExistence type="predicted"/>
<keyword evidence="2" id="KW-1133">Transmembrane helix</keyword>
<organism evidence="3 4">
    <name type="scientific">Granulicella mallensis</name>
    <dbReference type="NCBI Taxonomy" id="940614"/>
    <lineage>
        <taxon>Bacteria</taxon>
        <taxon>Pseudomonadati</taxon>
        <taxon>Acidobacteriota</taxon>
        <taxon>Terriglobia</taxon>
        <taxon>Terriglobales</taxon>
        <taxon>Acidobacteriaceae</taxon>
        <taxon>Granulicella</taxon>
    </lineage>
</organism>
<keyword evidence="2" id="KW-0812">Transmembrane</keyword>
<accession>A0A7W7ZPS6</accession>
<feature type="region of interest" description="Disordered" evidence="1">
    <location>
        <begin position="1"/>
        <end position="30"/>
    </location>
</feature>
<evidence type="ECO:0000313" key="3">
    <source>
        <dbReference type="EMBL" id="MBB5063568.1"/>
    </source>
</evidence>
<name>A0A7W7ZPS6_9BACT</name>
<evidence type="ECO:0000256" key="1">
    <source>
        <dbReference type="SAM" id="MobiDB-lite"/>
    </source>
</evidence>